<protein>
    <submittedName>
        <fullName evidence="1">Uncharacterized protein</fullName>
    </submittedName>
</protein>
<organism evidence="1 2">
    <name type="scientific">Exophiala sideris</name>
    <dbReference type="NCBI Taxonomy" id="1016849"/>
    <lineage>
        <taxon>Eukaryota</taxon>
        <taxon>Fungi</taxon>
        <taxon>Dikarya</taxon>
        <taxon>Ascomycota</taxon>
        <taxon>Pezizomycotina</taxon>
        <taxon>Eurotiomycetes</taxon>
        <taxon>Chaetothyriomycetidae</taxon>
        <taxon>Chaetothyriales</taxon>
        <taxon>Herpotrichiellaceae</taxon>
        <taxon>Exophiala</taxon>
    </lineage>
</organism>
<dbReference type="EMBL" id="JAVRRF010000002">
    <property type="protein sequence ID" value="KAK5067849.1"/>
    <property type="molecule type" value="Genomic_DNA"/>
</dbReference>
<proteinExistence type="predicted"/>
<name>A0ABR0JPX3_9EURO</name>
<evidence type="ECO:0000313" key="1">
    <source>
        <dbReference type="EMBL" id="KAK5067849.1"/>
    </source>
</evidence>
<comment type="caution">
    <text evidence="1">The sequence shown here is derived from an EMBL/GenBank/DDBJ whole genome shotgun (WGS) entry which is preliminary data.</text>
</comment>
<accession>A0ABR0JPX3</accession>
<keyword evidence="2" id="KW-1185">Reference proteome</keyword>
<gene>
    <name evidence="1" type="ORF">LTR69_001838</name>
</gene>
<reference evidence="1 2" key="1">
    <citation type="submission" date="2023-08" db="EMBL/GenBank/DDBJ databases">
        <title>Black Yeasts Isolated from many extreme environments.</title>
        <authorList>
            <person name="Coleine C."/>
            <person name="Stajich J.E."/>
            <person name="Selbmann L."/>
        </authorList>
    </citation>
    <scope>NUCLEOTIDE SEQUENCE [LARGE SCALE GENOMIC DNA]</scope>
    <source>
        <strain evidence="1 2">CCFEE 6328</strain>
    </source>
</reference>
<dbReference type="PANTHER" id="PTHR24148">
    <property type="entry name" value="ANKYRIN REPEAT DOMAIN-CONTAINING PROTEIN 39 HOMOLOG-RELATED"/>
    <property type="match status" value="1"/>
</dbReference>
<sequence>MLNRLRRYRFRPKLRTAEATETNSQLNAERCPPESFPYPQNIEFYALKLYTQLDDKKDEIRLVRVLPGDVGDPVHCELVQNISLASIQHDRPELTDHMRYKAFKKELARSMGMHHDWTKMSLEELNDEDCFQQGYSGLMECEMQGRGLAGEQDNSQTPMGDEYYALSYAAGDLQNVEPITLDGMVLNVYSSIAEALRRLRLKSTTLQIWIEHSIMADGSPALLAKNPKRGSDGYPCSNPLGAAVPRPSLLRYRFLENQPPMMADHRSSYASAVPNHIRAHLGISRAR</sequence>
<evidence type="ECO:0000313" key="2">
    <source>
        <dbReference type="Proteomes" id="UP001345691"/>
    </source>
</evidence>
<dbReference type="InterPro" id="IPR052895">
    <property type="entry name" value="HetReg/Transcr_Mod"/>
</dbReference>
<dbReference type="Proteomes" id="UP001345691">
    <property type="component" value="Unassembled WGS sequence"/>
</dbReference>
<dbReference type="PANTHER" id="PTHR24148:SF64">
    <property type="entry name" value="HETEROKARYON INCOMPATIBILITY DOMAIN-CONTAINING PROTEIN"/>
    <property type="match status" value="1"/>
</dbReference>